<name>A0A8J6U2I6_9FLAO</name>
<comment type="pathway">
    <text evidence="1">Lipid metabolism.</text>
</comment>
<keyword evidence="2" id="KW-0808">Transferase</keyword>
<dbReference type="GO" id="GO:0006654">
    <property type="term" value="P:phosphatidic acid biosynthetic process"/>
    <property type="evidence" value="ECO:0007669"/>
    <property type="project" value="TreeGrafter"/>
</dbReference>
<evidence type="ECO:0000256" key="1">
    <source>
        <dbReference type="ARBA" id="ARBA00005189"/>
    </source>
</evidence>
<evidence type="ECO:0000259" key="4">
    <source>
        <dbReference type="SMART" id="SM00563"/>
    </source>
</evidence>
<gene>
    <name evidence="5" type="ORF">H9Y05_11480</name>
</gene>
<organism evidence="5 6">
    <name type="scientific">Taishania pollutisoli</name>
    <dbReference type="NCBI Taxonomy" id="2766479"/>
    <lineage>
        <taxon>Bacteria</taxon>
        <taxon>Pseudomonadati</taxon>
        <taxon>Bacteroidota</taxon>
        <taxon>Flavobacteriia</taxon>
        <taxon>Flavobacteriales</taxon>
        <taxon>Crocinitomicaceae</taxon>
        <taxon>Taishania</taxon>
    </lineage>
</organism>
<dbReference type="PANTHER" id="PTHR10434">
    <property type="entry name" value="1-ACYL-SN-GLYCEROL-3-PHOSPHATE ACYLTRANSFERASE"/>
    <property type="match status" value="1"/>
</dbReference>
<sequence length="182" mass="21076">MGKIGIFILSLFGWKIDKTPPKVKKCVVCMGPHTSNWDFIIGRITFSYYGVNTKFLIKKELFRPPFGWFMRKLGGIPVDRKKKNNMTQIAVEEFAKNDNMFLVFTPEGTRNYNSHWKRGFYYIAQEANVPIYVAYIDYKNKTGGWDSLFEPTGDVEADIRHLKKVLSKYTGRVPENGIKAED</sequence>
<dbReference type="GO" id="GO:0003841">
    <property type="term" value="F:1-acylglycerol-3-phosphate O-acyltransferase activity"/>
    <property type="evidence" value="ECO:0007669"/>
    <property type="project" value="TreeGrafter"/>
</dbReference>
<dbReference type="InterPro" id="IPR002123">
    <property type="entry name" value="Plipid/glycerol_acylTrfase"/>
</dbReference>
<proteinExistence type="predicted"/>
<dbReference type="AlphaFoldDB" id="A0A8J6U2I6"/>
<keyword evidence="3 5" id="KW-0012">Acyltransferase</keyword>
<dbReference type="PANTHER" id="PTHR10434:SF9">
    <property type="entry name" value="PHOSPHOLIPID_GLYCEROL ACYLTRANSFERASE DOMAIN-CONTAINING PROTEIN"/>
    <property type="match status" value="1"/>
</dbReference>
<evidence type="ECO:0000313" key="5">
    <source>
        <dbReference type="EMBL" id="MBC9813090.1"/>
    </source>
</evidence>
<evidence type="ECO:0000313" key="6">
    <source>
        <dbReference type="Proteomes" id="UP000652681"/>
    </source>
</evidence>
<keyword evidence="6" id="KW-1185">Reference proteome</keyword>
<dbReference type="EMBL" id="JACVEL010000007">
    <property type="protein sequence ID" value="MBC9813090.1"/>
    <property type="molecule type" value="Genomic_DNA"/>
</dbReference>
<dbReference type="Pfam" id="PF01553">
    <property type="entry name" value="Acyltransferase"/>
    <property type="match status" value="1"/>
</dbReference>
<evidence type="ECO:0000256" key="3">
    <source>
        <dbReference type="ARBA" id="ARBA00023315"/>
    </source>
</evidence>
<dbReference type="RefSeq" id="WP_163491298.1">
    <property type="nucleotide sequence ID" value="NZ_JACVEL010000007.1"/>
</dbReference>
<accession>A0A8J6U2I6</accession>
<reference evidence="5" key="1">
    <citation type="submission" date="2020-09" db="EMBL/GenBank/DDBJ databases">
        <title>Taishania pollutisoli gen. nov., sp. nov., Isolated from Tetrabromobisphenol A-Contaminated Soil.</title>
        <authorList>
            <person name="Chen Q."/>
        </authorList>
    </citation>
    <scope>NUCLEOTIDE SEQUENCE</scope>
    <source>
        <strain evidence="5">CZZ-1</strain>
    </source>
</reference>
<dbReference type="CDD" id="cd07988">
    <property type="entry name" value="LPLAT_ABO13168-like"/>
    <property type="match status" value="1"/>
</dbReference>
<evidence type="ECO:0000256" key="2">
    <source>
        <dbReference type="ARBA" id="ARBA00022679"/>
    </source>
</evidence>
<feature type="domain" description="Phospholipid/glycerol acyltransferase" evidence="4">
    <location>
        <begin position="27"/>
        <end position="139"/>
    </location>
</feature>
<dbReference type="Proteomes" id="UP000652681">
    <property type="component" value="Unassembled WGS sequence"/>
</dbReference>
<protein>
    <submittedName>
        <fullName evidence="5">Lysophospholipid acyltransferase family protein</fullName>
    </submittedName>
</protein>
<comment type="caution">
    <text evidence="5">The sequence shown here is derived from an EMBL/GenBank/DDBJ whole genome shotgun (WGS) entry which is preliminary data.</text>
</comment>
<dbReference type="SUPFAM" id="SSF69593">
    <property type="entry name" value="Glycerol-3-phosphate (1)-acyltransferase"/>
    <property type="match status" value="1"/>
</dbReference>
<dbReference type="SMART" id="SM00563">
    <property type="entry name" value="PlsC"/>
    <property type="match status" value="1"/>
</dbReference>